<proteinExistence type="predicted"/>
<comment type="caution">
    <text evidence="2">The sequence shown here is derived from an EMBL/GenBank/DDBJ whole genome shotgun (WGS) entry which is preliminary data.</text>
</comment>
<evidence type="ECO:0000313" key="2">
    <source>
        <dbReference type="EMBL" id="KAK7827910.1"/>
    </source>
</evidence>
<protein>
    <submittedName>
        <fullName evidence="2">Uncharacterized protein</fullName>
    </submittedName>
</protein>
<organism evidence="2 3">
    <name type="scientific">Quercus suber</name>
    <name type="common">Cork oak</name>
    <dbReference type="NCBI Taxonomy" id="58331"/>
    <lineage>
        <taxon>Eukaryota</taxon>
        <taxon>Viridiplantae</taxon>
        <taxon>Streptophyta</taxon>
        <taxon>Embryophyta</taxon>
        <taxon>Tracheophyta</taxon>
        <taxon>Spermatophyta</taxon>
        <taxon>Magnoliopsida</taxon>
        <taxon>eudicotyledons</taxon>
        <taxon>Gunneridae</taxon>
        <taxon>Pentapetalae</taxon>
        <taxon>rosids</taxon>
        <taxon>fabids</taxon>
        <taxon>Fagales</taxon>
        <taxon>Fagaceae</taxon>
        <taxon>Quercus</taxon>
    </lineage>
</organism>
<gene>
    <name evidence="2" type="ORF">CFP56_030763</name>
</gene>
<evidence type="ECO:0000313" key="3">
    <source>
        <dbReference type="Proteomes" id="UP000237347"/>
    </source>
</evidence>
<feature type="compositionally biased region" description="Polar residues" evidence="1">
    <location>
        <begin position="109"/>
        <end position="122"/>
    </location>
</feature>
<dbReference type="AlphaFoldDB" id="A0AAW0JMB2"/>
<name>A0AAW0JMB2_QUESU</name>
<evidence type="ECO:0000256" key="1">
    <source>
        <dbReference type="SAM" id="MobiDB-lite"/>
    </source>
</evidence>
<feature type="compositionally biased region" description="Polar residues" evidence="1">
    <location>
        <begin position="48"/>
        <end position="92"/>
    </location>
</feature>
<feature type="region of interest" description="Disordered" evidence="1">
    <location>
        <begin position="46"/>
        <end position="152"/>
    </location>
</feature>
<feature type="compositionally biased region" description="Low complexity" evidence="1">
    <location>
        <begin position="124"/>
        <end position="137"/>
    </location>
</feature>
<dbReference type="EMBL" id="PKMF04000513">
    <property type="protein sequence ID" value="KAK7827910.1"/>
    <property type="molecule type" value="Genomic_DNA"/>
</dbReference>
<accession>A0AAW0JMB2</accession>
<reference evidence="2 3" key="1">
    <citation type="journal article" date="2018" name="Sci. Data">
        <title>The draft genome sequence of cork oak.</title>
        <authorList>
            <person name="Ramos A.M."/>
            <person name="Usie A."/>
            <person name="Barbosa P."/>
            <person name="Barros P.M."/>
            <person name="Capote T."/>
            <person name="Chaves I."/>
            <person name="Simoes F."/>
            <person name="Abreu I."/>
            <person name="Carrasquinho I."/>
            <person name="Faro C."/>
            <person name="Guimaraes J.B."/>
            <person name="Mendonca D."/>
            <person name="Nobrega F."/>
            <person name="Rodrigues L."/>
            <person name="Saibo N.J.M."/>
            <person name="Varela M.C."/>
            <person name="Egas C."/>
            <person name="Matos J."/>
            <person name="Miguel C.M."/>
            <person name="Oliveira M.M."/>
            <person name="Ricardo C.P."/>
            <person name="Goncalves S."/>
        </authorList>
    </citation>
    <scope>NUCLEOTIDE SEQUENCE [LARGE SCALE GENOMIC DNA]</scope>
    <source>
        <strain evidence="3">cv. HL8</strain>
    </source>
</reference>
<feature type="compositionally biased region" description="Polar residues" evidence="1">
    <location>
        <begin position="142"/>
        <end position="152"/>
    </location>
</feature>
<sequence length="152" mass="17076">MGIRSLRSNLIARTQKILQALLLSSPVYHFALSLKRTLAIHLGKPTRTKTSFHPSQSHKLQLGLPSQTQPSKTGSHLFQHQHRTWGTESHSTPPRLASTDSSRVHTPLRFSQSPLDSQSHTHSQPRTRTQLRPLRTRLGPDSSESTRPTCLL</sequence>
<keyword evidence="3" id="KW-1185">Reference proteome</keyword>
<dbReference type="Proteomes" id="UP000237347">
    <property type="component" value="Unassembled WGS sequence"/>
</dbReference>